<keyword evidence="2 4" id="KW-0238">DNA-binding</keyword>
<keyword evidence="7" id="KW-1185">Reference proteome</keyword>
<dbReference type="InterPro" id="IPR009057">
    <property type="entry name" value="Homeodomain-like_sf"/>
</dbReference>
<protein>
    <submittedName>
        <fullName evidence="6">TetR/AcrR family transcriptional regulator</fullName>
    </submittedName>
</protein>
<dbReference type="RefSeq" id="WP_200106364.1">
    <property type="nucleotide sequence ID" value="NZ_JAEHFV010000003.1"/>
</dbReference>
<dbReference type="PANTHER" id="PTHR47506">
    <property type="entry name" value="TRANSCRIPTIONAL REGULATORY PROTEIN"/>
    <property type="match status" value="1"/>
</dbReference>
<dbReference type="Pfam" id="PF21993">
    <property type="entry name" value="TetR_C_13_2"/>
    <property type="match status" value="1"/>
</dbReference>
<feature type="DNA-binding region" description="H-T-H motif" evidence="4">
    <location>
        <begin position="34"/>
        <end position="53"/>
    </location>
</feature>
<organism evidence="6 7">
    <name type="scientific">Flavobacterium agrisoli</name>
    <dbReference type="NCBI Taxonomy" id="2793066"/>
    <lineage>
        <taxon>Bacteria</taxon>
        <taxon>Pseudomonadati</taxon>
        <taxon>Bacteroidota</taxon>
        <taxon>Flavobacteriia</taxon>
        <taxon>Flavobacteriales</taxon>
        <taxon>Flavobacteriaceae</taxon>
        <taxon>Flavobacterium</taxon>
    </lineage>
</organism>
<dbReference type="PRINTS" id="PR00455">
    <property type="entry name" value="HTHTETR"/>
</dbReference>
<dbReference type="AlphaFoldDB" id="A0A934PPK1"/>
<dbReference type="InterPro" id="IPR036271">
    <property type="entry name" value="Tet_transcr_reg_TetR-rel_C_sf"/>
</dbReference>
<evidence type="ECO:0000256" key="3">
    <source>
        <dbReference type="ARBA" id="ARBA00023163"/>
    </source>
</evidence>
<reference evidence="6" key="1">
    <citation type="submission" date="2020-12" db="EMBL/GenBank/DDBJ databases">
        <title>Bacterial novel species Flavobacterium sp. SE-1-e isolated from soil.</title>
        <authorList>
            <person name="Jung H.-Y."/>
        </authorList>
    </citation>
    <scope>NUCLEOTIDE SEQUENCE</scope>
    <source>
        <strain evidence="6">SE-1-e</strain>
    </source>
</reference>
<feature type="domain" description="HTH tetR-type" evidence="5">
    <location>
        <begin position="11"/>
        <end position="71"/>
    </location>
</feature>
<dbReference type="PROSITE" id="PS50977">
    <property type="entry name" value="HTH_TETR_2"/>
    <property type="match status" value="1"/>
</dbReference>
<dbReference type="InterPro" id="IPR054156">
    <property type="entry name" value="YxaF_TetR_C"/>
</dbReference>
<keyword evidence="3" id="KW-0804">Transcription</keyword>
<dbReference type="PANTHER" id="PTHR47506:SF1">
    <property type="entry name" value="HTH-TYPE TRANSCRIPTIONAL REGULATOR YJDC"/>
    <property type="match status" value="1"/>
</dbReference>
<evidence type="ECO:0000313" key="7">
    <source>
        <dbReference type="Proteomes" id="UP000609172"/>
    </source>
</evidence>
<evidence type="ECO:0000313" key="6">
    <source>
        <dbReference type="EMBL" id="MBK0370243.1"/>
    </source>
</evidence>
<dbReference type="SUPFAM" id="SSF46689">
    <property type="entry name" value="Homeodomain-like"/>
    <property type="match status" value="1"/>
</dbReference>
<evidence type="ECO:0000256" key="1">
    <source>
        <dbReference type="ARBA" id="ARBA00023015"/>
    </source>
</evidence>
<dbReference type="SUPFAM" id="SSF48498">
    <property type="entry name" value="Tetracyclin repressor-like, C-terminal domain"/>
    <property type="match status" value="1"/>
</dbReference>
<sequence>MEKKITPTSKTQKRNEMIKSAFDIFYKNGFHATGVDTIIDGTGISKRTLYKHFLSKEGLIIATLNYYHETRYKEIAGYIEKAVVENPVDKVLMIFDLLIKLVDAGNVNGCFAMNAKTEYAHKAAEIEAVCDLHINKLEMLVEKYLFEANITDSKAIATQVIMLFEGSILRSKAIQSSAPIKLAKKAAKVICSQS</sequence>
<comment type="caution">
    <text evidence="6">The sequence shown here is derived from an EMBL/GenBank/DDBJ whole genome shotgun (WGS) entry which is preliminary data.</text>
</comment>
<name>A0A934PPK1_9FLAO</name>
<dbReference type="GO" id="GO:0003677">
    <property type="term" value="F:DNA binding"/>
    <property type="evidence" value="ECO:0007669"/>
    <property type="project" value="UniProtKB-UniRule"/>
</dbReference>
<proteinExistence type="predicted"/>
<dbReference type="InterPro" id="IPR001647">
    <property type="entry name" value="HTH_TetR"/>
</dbReference>
<accession>A0A934PPK1</accession>
<evidence type="ECO:0000259" key="5">
    <source>
        <dbReference type="PROSITE" id="PS50977"/>
    </source>
</evidence>
<dbReference type="Gene3D" id="1.10.357.10">
    <property type="entry name" value="Tetracycline Repressor, domain 2"/>
    <property type="match status" value="1"/>
</dbReference>
<evidence type="ECO:0000256" key="4">
    <source>
        <dbReference type="PROSITE-ProRule" id="PRU00335"/>
    </source>
</evidence>
<evidence type="ECO:0000256" key="2">
    <source>
        <dbReference type="ARBA" id="ARBA00023125"/>
    </source>
</evidence>
<dbReference type="Proteomes" id="UP000609172">
    <property type="component" value="Unassembled WGS sequence"/>
</dbReference>
<gene>
    <name evidence="6" type="ORF">I5M07_10360</name>
</gene>
<keyword evidence="1" id="KW-0805">Transcription regulation</keyword>
<dbReference type="EMBL" id="JAEHFV010000003">
    <property type="protein sequence ID" value="MBK0370243.1"/>
    <property type="molecule type" value="Genomic_DNA"/>
</dbReference>
<dbReference type="Pfam" id="PF00440">
    <property type="entry name" value="TetR_N"/>
    <property type="match status" value="1"/>
</dbReference>